<gene>
    <name evidence="3" type="ORF">GCM10011489_26310</name>
</gene>
<reference evidence="3" key="2">
    <citation type="submission" date="2020-09" db="EMBL/GenBank/DDBJ databases">
        <authorList>
            <person name="Sun Q."/>
            <person name="Zhou Y."/>
        </authorList>
    </citation>
    <scope>NUCLEOTIDE SEQUENCE</scope>
    <source>
        <strain evidence="3">CGMCC 1.12827</strain>
    </source>
</reference>
<dbReference type="RefSeq" id="WP_188587043.1">
    <property type="nucleotide sequence ID" value="NZ_BMGC01000019.1"/>
</dbReference>
<dbReference type="PANTHER" id="PTHR40761">
    <property type="entry name" value="CONSERVED INTEGRAL MEMBRANE ALANINE VALINE AND LEUCINE RICH PROTEIN-RELATED"/>
    <property type="match status" value="1"/>
</dbReference>
<keyword evidence="4" id="KW-1185">Reference proteome</keyword>
<name>A0A916TBC8_9ACTN</name>
<feature type="transmembrane region" description="Helical" evidence="2">
    <location>
        <begin position="166"/>
        <end position="185"/>
    </location>
</feature>
<feature type="transmembrane region" description="Helical" evidence="2">
    <location>
        <begin position="263"/>
        <end position="282"/>
    </location>
</feature>
<keyword evidence="2" id="KW-0472">Membrane</keyword>
<evidence type="ECO:0000256" key="2">
    <source>
        <dbReference type="SAM" id="Phobius"/>
    </source>
</evidence>
<feature type="transmembrane region" description="Helical" evidence="2">
    <location>
        <begin position="55"/>
        <end position="73"/>
    </location>
</feature>
<feature type="transmembrane region" description="Helical" evidence="2">
    <location>
        <begin position="110"/>
        <end position="127"/>
    </location>
</feature>
<evidence type="ECO:0008006" key="5">
    <source>
        <dbReference type="Google" id="ProtNLM"/>
    </source>
</evidence>
<feature type="compositionally biased region" description="Basic and acidic residues" evidence="1">
    <location>
        <begin position="338"/>
        <end position="354"/>
    </location>
</feature>
<feature type="transmembrane region" description="Helical" evidence="2">
    <location>
        <begin position="205"/>
        <end position="225"/>
    </location>
</feature>
<keyword evidence="2" id="KW-1133">Transmembrane helix</keyword>
<accession>A0A916TBC8</accession>
<protein>
    <recommendedName>
        <fullName evidence="5">Magnesium transporter NIPA</fullName>
    </recommendedName>
</protein>
<feature type="transmembrane region" description="Helical" evidence="2">
    <location>
        <begin position="232"/>
        <end position="251"/>
    </location>
</feature>
<evidence type="ECO:0000256" key="1">
    <source>
        <dbReference type="SAM" id="MobiDB-lite"/>
    </source>
</evidence>
<feature type="region of interest" description="Disordered" evidence="1">
    <location>
        <begin position="299"/>
        <end position="354"/>
    </location>
</feature>
<reference evidence="3" key="1">
    <citation type="journal article" date="2014" name="Int. J. Syst. Evol. Microbiol.">
        <title>Complete genome sequence of Corynebacterium casei LMG S-19264T (=DSM 44701T), isolated from a smear-ripened cheese.</title>
        <authorList>
            <consortium name="US DOE Joint Genome Institute (JGI-PGF)"/>
            <person name="Walter F."/>
            <person name="Albersmeier A."/>
            <person name="Kalinowski J."/>
            <person name="Ruckert C."/>
        </authorList>
    </citation>
    <scope>NUCLEOTIDE SEQUENCE</scope>
    <source>
        <strain evidence="3">CGMCC 1.12827</strain>
    </source>
</reference>
<proteinExistence type="predicted"/>
<dbReference type="NCBIfam" id="NF038012">
    <property type="entry name" value="DMT_1"/>
    <property type="match status" value="1"/>
</dbReference>
<sequence length="354" mass="35908">MGGVVILVVTTSLCAAMFFAIAAFLQHRAAASGDSGIGLTNSPALLSRLVRTRSWALGWITNILGFVVQAVALHLGPLVVVQPLASTQLLFTLPLSAVDGGPVRPRARDWGCALLVCVGLALLIVSQGDVQSPGVAHPARLAITLIVAAFAVVVCAVAAGSVATRVGALFLAVGAGICYAVTAVALKLTIEDLVSGGLVGALTDWPVYILGVSTATGLVMGQSAFAAGPLPWVLAAMSVTNPFVGYIAGLVAFDTPWPRTTLAWVLTVIAAVLVVTGLVGIASSKVVRAWYGPIGAAAGADAAGTDDAGADDETGSRPKLPAAVGDQYTVDLPTVRRATADQRPTDIAERRSAG</sequence>
<evidence type="ECO:0000313" key="3">
    <source>
        <dbReference type="EMBL" id="GGB37193.1"/>
    </source>
</evidence>
<keyword evidence="2" id="KW-0812">Transmembrane</keyword>
<feature type="transmembrane region" description="Helical" evidence="2">
    <location>
        <begin position="6"/>
        <end position="25"/>
    </location>
</feature>
<evidence type="ECO:0000313" key="4">
    <source>
        <dbReference type="Proteomes" id="UP000621454"/>
    </source>
</evidence>
<feature type="transmembrane region" description="Helical" evidence="2">
    <location>
        <begin position="139"/>
        <end position="159"/>
    </location>
</feature>
<organism evidence="3 4">
    <name type="scientific">Gordonia jinhuaensis</name>
    <dbReference type="NCBI Taxonomy" id="1517702"/>
    <lineage>
        <taxon>Bacteria</taxon>
        <taxon>Bacillati</taxon>
        <taxon>Actinomycetota</taxon>
        <taxon>Actinomycetes</taxon>
        <taxon>Mycobacteriales</taxon>
        <taxon>Gordoniaceae</taxon>
        <taxon>Gordonia</taxon>
    </lineage>
</organism>
<dbReference type="PANTHER" id="PTHR40761:SF1">
    <property type="entry name" value="CONSERVED INTEGRAL MEMBRANE ALANINE VALINE AND LEUCINE RICH PROTEIN-RELATED"/>
    <property type="match status" value="1"/>
</dbReference>
<dbReference type="EMBL" id="BMGC01000019">
    <property type="protein sequence ID" value="GGB37193.1"/>
    <property type="molecule type" value="Genomic_DNA"/>
</dbReference>
<dbReference type="AlphaFoldDB" id="A0A916TBC8"/>
<comment type="caution">
    <text evidence="3">The sequence shown here is derived from an EMBL/GenBank/DDBJ whole genome shotgun (WGS) entry which is preliminary data.</text>
</comment>
<dbReference type="Proteomes" id="UP000621454">
    <property type="component" value="Unassembled WGS sequence"/>
</dbReference>